<reference evidence="2" key="2">
    <citation type="journal article" date="2023" name="IMA Fungus">
        <title>Comparative genomic study of the Penicillium genus elucidates a diverse pangenome and 15 lateral gene transfer events.</title>
        <authorList>
            <person name="Petersen C."/>
            <person name="Sorensen T."/>
            <person name="Nielsen M.R."/>
            <person name="Sondergaard T.E."/>
            <person name="Sorensen J.L."/>
            <person name="Fitzpatrick D.A."/>
            <person name="Frisvad J.C."/>
            <person name="Nielsen K.L."/>
        </authorList>
    </citation>
    <scope>NUCLEOTIDE SEQUENCE</scope>
    <source>
        <strain evidence="2">IBT 29677</strain>
    </source>
</reference>
<dbReference type="Proteomes" id="UP001147747">
    <property type="component" value="Unassembled WGS sequence"/>
</dbReference>
<name>A0A9W9W193_9EURO</name>
<feature type="region of interest" description="Disordered" evidence="1">
    <location>
        <begin position="24"/>
        <end position="76"/>
    </location>
</feature>
<sequence>MEETKTRQVAEHGADRRTRELYRYYQPGGPTHTLPAWLSSTGESRSSGSTGSSNTPVRDSSVAGSNSSATSTPSTAIGPEALVLGLSNNTLTSFAQLAALRLNVERALICVLDRDMQYILSEATKSVSLNDHSVHNDKDAIWSGNTNGEKAWSLCKDTVALSSSNRETADYPHLVVNDLSKNERYSNLPFVQNDPQFRFYAGTPLTTHNGINLGCFFVLDKEPRDGLAASEKDTLGSLAMLVVDYLKVCRQASEGRRAARISRGLSYFVDGSSSFVESVDPSRAESCPSQSHFWRFPWSSLGNSLQSDQSSQNERAYQESSGQSNSPPNDRSSLGNSVQFDQSSQNERASRASGQSNSPPNDRSLSNDAQSVSSRGSKLDTGTSGGASSLPEWITSSSRNQLPPTTLMAIPGVFAGQRICSVKAWI</sequence>
<protein>
    <recommendedName>
        <fullName evidence="4">GAF domain-containing protein</fullName>
    </recommendedName>
</protein>
<dbReference type="EMBL" id="JAPZBU010000006">
    <property type="protein sequence ID" value="KAJ5396804.1"/>
    <property type="molecule type" value="Genomic_DNA"/>
</dbReference>
<dbReference type="PANTHER" id="PTHR43102">
    <property type="entry name" value="SLR1143 PROTEIN"/>
    <property type="match status" value="1"/>
</dbReference>
<accession>A0A9W9W193</accession>
<organism evidence="2 3">
    <name type="scientific">Penicillium cosmopolitanum</name>
    <dbReference type="NCBI Taxonomy" id="1131564"/>
    <lineage>
        <taxon>Eukaryota</taxon>
        <taxon>Fungi</taxon>
        <taxon>Dikarya</taxon>
        <taxon>Ascomycota</taxon>
        <taxon>Pezizomycotina</taxon>
        <taxon>Eurotiomycetes</taxon>
        <taxon>Eurotiomycetidae</taxon>
        <taxon>Eurotiales</taxon>
        <taxon>Aspergillaceae</taxon>
        <taxon>Penicillium</taxon>
    </lineage>
</organism>
<feature type="compositionally biased region" description="Polar residues" evidence="1">
    <location>
        <begin position="304"/>
        <end position="382"/>
    </location>
</feature>
<evidence type="ECO:0000313" key="2">
    <source>
        <dbReference type="EMBL" id="KAJ5396804.1"/>
    </source>
</evidence>
<evidence type="ECO:0000313" key="3">
    <source>
        <dbReference type="Proteomes" id="UP001147747"/>
    </source>
</evidence>
<reference evidence="2" key="1">
    <citation type="submission" date="2022-12" db="EMBL/GenBank/DDBJ databases">
        <authorList>
            <person name="Petersen C."/>
        </authorList>
    </citation>
    <scope>NUCLEOTIDE SEQUENCE</scope>
    <source>
        <strain evidence="2">IBT 29677</strain>
    </source>
</reference>
<feature type="compositionally biased region" description="Low complexity" evidence="1">
    <location>
        <begin position="39"/>
        <end position="76"/>
    </location>
</feature>
<evidence type="ECO:0008006" key="4">
    <source>
        <dbReference type="Google" id="ProtNLM"/>
    </source>
</evidence>
<dbReference type="RefSeq" id="XP_056488856.1">
    <property type="nucleotide sequence ID" value="XM_056629554.1"/>
</dbReference>
<dbReference type="AlphaFoldDB" id="A0A9W9W193"/>
<dbReference type="FunFam" id="3.30.450.40:FF:000083">
    <property type="entry name" value="Sensor histidine kinase/response regulator, putative (AFU_orthologue AFUA_4G00660)"/>
    <property type="match status" value="1"/>
</dbReference>
<feature type="region of interest" description="Disordered" evidence="1">
    <location>
        <begin position="304"/>
        <end position="404"/>
    </location>
</feature>
<feature type="compositionally biased region" description="Polar residues" evidence="1">
    <location>
        <begin position="394"/>
        <end position="404"/>
    </location>
</feature>
<dbReference type="SUPFAM" id="SSF55781">
    <property type="entry name" value="GAF domain-like"/>
    <property type="match status" value="1"/>
</dbReference>
<dbReference type="GeneID" id="81368534"/>
<evidence type="ECO:0000256" key="1">
    <source>
        <dbReference type="SAM" id="MobiDB-lite"/>
    </source>
</evidence>
<dbReference type="PANTHER" id="PTHR43102:SF2">
    <property type="entry name" value="GAF DOMAIN-CONTAINING PROTEIN"/>
    <property type="match status" value="1"/>
</dbReference>
<keyword evidence="3" id="KW-1185">Reference proteome</keyword>
<proteinExistence type="predicted"/>
<dbReference type="OrthoDB" id="303614at2759"/>
<comment type="caution">
    <text evidence="2">The sequence shown here is derived from an EMBL/GenBank/DDBJ whole genome shotgun (WGS) entry which is preliminary data.</text>
</comment>
<gene>
    <name evidence="2" type="ORF">N7509_004917</name>
</gene>